<dbReference type="InterPro" id="IPR013108">
    <property type="entry name" value="Amidohydro_3"/>
</dbReference>
<dbReference type="EMBL" id="LT991977">
    <property type="protein sequence ID" value="SPK76481.1"/>
    <property type="molecule type" value="Genomic_DNA"/>
</dbReference>
<protein>
    <recommendedName>
        <fullName evidence="1">Amidohydrolase 3 domain-containing protein</fullName>
    </recommendedName>
</protein>
<evidence type="ECO:0000313" key="3">
    <source>
        <dbReference type="Proteomes" id="UP000255505"/>
    </source>
</evidence>
<dbReference type="SUPFAM" id="SSF51338">
    <property type="entry name" value="Composite domain of metallo-dependent hydrolases"/>
    <property type="match status" value="1"/>
</dbReference>
<dbReference type="InterPro" id="IPR011059">
    <property type="entry name" value="Metal-dep_hydrolase_composite"/>
</dbReference>
<dbReference type="Proteomes" id="UP000255505">
    <property type="component" value="Plasmid II"/>
</dbReference>
<reference evidence="2 3" key="1">
    <citation type="submission" date="2018-01" db="EMBL/GenBank/DDBJ databases">
        <authorList>
            <person name="Gaut B.S."/>
            <person name="Morton B.R."/>
            <person name="Clegg M.T."/>
            <person name="Duvall M.R."/>
        </authorList>
    </citation>
    <scope>NUCLEOTIDE SEQUENCE [LARGE SCALE GENOMIC DNA]</scope>
    <source>
        <strain evidence="2">Cupriavidus taiwanensis LMG 19425</strain>
        <plasmid evidence="3">Plasmid ii</plasmid>
    </source>
</reference>
<dbReference type="Pfam" id="PF07969">
    <property type="entry name" value="Amidohydro_3"/>
    <property type="match status" value="1"/>
</dbReference>
<feature type="domain" description="Amidohydrolase 3" evidence="1">
    <location>
        <begin position="5"/>
        <end position="47"/>
    </location>
</feature>
<sequence>MPAALGSLERGKWADFILVDQDLFKVKPTDIWKTQVLETWVAGERVYVRRQAVSKR</sequence>
<evidence type="ECO:0000313" key="2">
    <source>
        <dbReference type="EMBL" id="SPK76481.1"/>
    </source>
</evidence>
<accession>A0A375IQU4</accession>
<organism evidence="2 3">
    <name type="scientific">Cupriavidus taiwanensis</name>
    <dbReference type="NCBI Taxonomy" id="164546"/>
    <lineage>
        <taxon>Bacteria</taxon>
        <taxon>Pseudomonadati</taxon>
        <taxon>Pseudomonadota</taxon>
        <taxon>Betaproteobacteria</taxon>
        <taxon>Burkholderiales</taxon>
        <taxon>Burkholderiaceae</taxon>
        <taxon>Cupriavidus</taxon>
    </lineage>
</organism>
<dbReference type="AlphaFoldDB" id="A0A375IQU4"/>
<keyword evidence="2" id="KW-0614">Plasmid</keyword>
<name>A0A375IQU4_9BURK</name>
<proteinExistence type="predicted"/>
<evidence type="ECO:0000259" key="1">
    <source>
        <dbReference type="Pfam" id="PF07969"/>
    </source>
</evidence>
<dbReference type="GO" id="GO:0016810">
    <property type="term" value="F:hydrolase activity, acting on carbon-nitrogen (but not peptide) bonds"/>
    <property type="evidence" value="ECO:0007669"/>
    <property type="project" value="InterPro"/>
</dbReference>
<geneLocation type="plasmid" evidence="2">
    <name>II</name>
</geneLocation>
<dbReference type="Gene3D" id="2.30.40.10">
    <property type="entry name" value="Urease, subunit C, domain 1"/>
    <property type="match status" value="1"/>
</dbReference>
<gene>
    <name evidence="2" type="ORF">CT19425_MP80110</name>
</gene>